<reference evidence="2" key="2">
    <citation type="submission" date="2014-03" db="EMBL/GenBank/DDBJ databases">
        <authorList>
            <person name="Genoscope - CEA"/>
        </authorList>
    </citation>
    <scope>NUCLEOTIDE SEQUENCE</scope>
</reference>
<gene>
    <name evidence="2" type="ORF">GSONMT00012083001</name>
</gene>
<accession>A0A060YXR1</accession>
<dbReference type="InterPro" id="IPR043502">
    <property type="entry name" value="DNA/RNA_pol_sf"/>
</dbReference>
<dbReference type="AlphaFoldDB" id="A0A060YXR1"/>
<evidence type="ECO:0000313" key="2">
    <source>
        <dbReference type="EMBL" id="CDQ94239.1"/>
    </source>
</evidence>
<evidence type="ECO:0000313" key="3">
    <source>
        <dbReference type="Proteomes" id="UP000193380"/>
    </source>
</evidence>
<evidence type="ECO:0000259" key="1">
    <source>
        <dbReference type="Pfam" id="PF00078"/>
    </source>
</evidence>
<dbReference type="Pfam" id="PF00078">
    <property type="entry name" value="RVT_1"/>
    <property type="match status" value="1"/>
</dbReference>
<dbReference type="STRING" id="8022.A0A060YXR1"/>
<protein>
    <recommendedName>
        <fullName evidence="1">Reverse transcriptase domain-containing protein</fullName>
    </recommendedName>
</protein>
<dbReference type="PaxDb" id="8022-A0A060YXR1"/>
<feature type="domain" description="Reverse transcriptase" evidence="1">
    <location>
        <begin position="2"/>
        <end position="153"/>
    </location>
</feature>
<organism evidence="2 3">
    <name type="scientific">Oncorhynchus mykiss</name>
    <name type="common">Rainbow trout</name>
    <name type="synonym">Salmo gairdneri</name>
    <dbReference type="NCBI Taxonomy" id="8022"/>
    <lineage>
        <taxon>Eukaryota</taxon>
        <taxon>Metazoa</taxon>
        <taxon>Chordata</taxon>
        <taxon>Craniata</taxon>
        <taxon>Vertebrata</taxon>
        <taxon>Euteleostomi</taxon>
        <taxon>Actinopterygii</taxon>
        <taxon>Neopterygii</taxon>
        <taxon>Teleostei</taxon>
        <taxon>Protacanthopterygii</taxon>
        <taxon>Salmoniformes</taxon>
        <taxon>Salmonidae</taxon>
        <taxon>Salmoninae</taxon>
        <taxon>Oncorhynchus</taxon>
    </lineage>
</organism>
<dbReference type="EMBL" id="FR917166">
    <property type="protein sequence ID" value="CDQ94239.1"/>
    <property type="molecule type" value="Genomic_DNA"/>
</dbReference>
<proteinExistence type="predicted"/>
<name>A0A060YXR1_ONCMY</name>
<sequence length="187" mass="21711">MLCVDCKLLSKAVTNHLSSAMAYVVGLDQTCGVVGRRLTWNLHLHRDVQAYLEERHLPAIIVNLDQEKAFDMVNHEFLFRIMEKFGFGNNFMKWVKILYSNVGSRVNINGNIGNVIKQLRGVRQGDPLSALLYVLYIEPFACAIRTNYNIKRHHFTWRGYAKNIAICGRHSFIFTRRPELERVYQSH</sequence>
<dbReference type="InterPro" id="IPR000477">
    <property type="entry name" value="RT_dom"/>
</dbReference>
<dbReference type="PANTHER" id="PTHR31635:SF196">
    <property type="entry name" value="REVERSE TRANSCRIPTASE DOMAIN-CONTAINING PROTEIN-RELATED"/>
    <property type="match status" value="1"/>
</dbReference>
<dbReference type="SUPFAM" id="SSF56672">
    <property type="entry name" value="DNA/RNA polymerases"/>
    <property type="match status" value="1"/>
</dbReference>
<dbReference type="PANTHER" id="PTHR31635">
    <property type="entry name" value="REVERSE TRANSCRIPTASE DOMAIN-CONTAINING PROTEIN-RELATED"/>
    <property type="match status" value="1"/>
</dbReference>
<dbReference type="Proteomes" id="UP000193380">
    <property type="component" value="Unassembled WGS sequence"/>
</dbReference>
<reference evidence="2" key="1">
    <citation type="journal article" date="2014" name="Nat. Commun.">
        <title>The rainbow trout genome provides novel insights into evolution after whole-genome duplication in vertebrates.</title>
        <authorList>
            <person name="Berthelot C."/>
            <person name="Brunet F."/>
            <person name="Chalopin D."/>
            <person name="Juanchich A."/>
            <person name="Bernard M."/>
            <person name="Noel B."/>
            <person name="Bento P."/>
            <person name="Da Silva C."/>
            <person name="Labadie K."/>
            <person name="Alberti A."/>
            <person name="Aury J.M."/>
            <person name="Louis A."/>
            <person name="Dehais P."/>
            <person name="Bardou P."/>
            <person name="Montfort J."/>
            <person name="Klopp C."/>
            <person name="Cabau C."/>
            <person name="Gaspin C."/>
            <person name="Thorgaard G.H."/>
            <person name="Boussaha M."/>
            <person name="Quillet E."/>
            <person name="Guyomard R."/>
            <person name="Galiana D."/>
            <person name="Bobe J."/>
            <person name="Volff J.N."/>
            <person name="Genet C."/>
            <person name="Wincker P."/>
            <person name="Jaillon O."/>
            <person name="Roest Crollius H."/>
            <person name="Guiguen Y."/>
        </authorList>
    </citation>
    <scope>NUCLEOTIDE SEQUENCE [LARGE SCALE GENOMIC DNA]</scope>
</reference>